<evidence type="ECO:0000259" key="5">
    <source>
        <dbReference type="PROSITE" id="PS50076"/>
    </source>
</evidence>
<keyword evidence="4" id="KW-0472">Membrane</keyword>
<dbReference type="InterPro" id="IPR011990">
    <property type="entry name" value="TPR-like_helical_dom_sf"/>
</dbReference>
<dbReference type="InterPro" id="IPR001623">
    <property type="entry name" value="DnaJ_domain"/>
</dbReference>
<dbReference type="InterPro" id="IPR036869">
    <property type="entry name" value="J_dom_sf"/>
</dbReference>
<evidence type="ECO:0000256" key="4">
    <source>
        <dbReference type="SAM" id="Phobius"/>
    </source>
</evidence>
<dbReference type="SUPFAM" id="SSF46565">
    <property type="entry name" value="Chaperone J-domain"/>
    <property type="match status" value="1"/>
</dbReference>
<organism evidence="6 7">
    <name type="scientific">Candidatus Pseudogracilibacillus intestinigallinarum</name>
    <dbReference type="NCBI Taxonomy" id="2838742"/>
    <lineage>
        <taxon>Bacteria</taxon>
        <taxon>Bacillati</taxon>
        <taxon>Bacillota</taxon>
        <taxon>Bacilli</taxon>
        <taxon>Bacillales</taxon>
        <taxon>Bacillaceae</taxon>
        <taxon>Pseudogracilibacillus</taxon>
    </lineage>
</organism>
<name>A0A9D1TKT6_9BACI</name>
<evidence type="ECO:0000313" key="6">
    <source>
        <dbReference type="EMBL" id="HIV74727.1"/>
    </source>
</evidence>
<dbReference type="Proteomes" id="UP000823937">
    <property type="component" value="Unassembled WGS sequence"/>
</dbReference>
<gene>
    <name evidence="6" type="ORF">H9895_06590</name>
</gene>
<feature type="transmembrane region" description="Helical" evidence="4">
    <location>
        <begin position="317"/>
        <end position="335"/>
    </location>
</feature>
<dbReference type="SUPFAM" id="SSF48452">
    <property type="entry name" value="TPR-like"/>
    <property type="match status" value="1"/>
</dbReference>
<proteinExistence type="predicted"/>
<keyword evidence="4" id="KW-0812">Transmembrane</keyword>
<dbReference type="AlphaFoldDB" id="A0A9D1TKT6"/>
<reference evidence="6" key="1">
    <citation type="journal article" date="2021" name="PeerJ">
        <title>Extensive microbial diversity within the chicken gut microbiome revealed by metagenomics and culture.</title>
        <authorList>
            <person name="Gilroy R."/>
            <person name="Ravi A."/>
            <person name="Getino M."/>
            <person name="Pursley I."/>
            <person name="Horton D.L."/>
            <person name="Alikhan N.F."/>
            <person name="Baker D."/>
            <person name="Gharbi K."/>
            <person name="Hall N."/>
            <person name="Watson M."/>
            <person name="Adriaenssens E.M."/>
            <person name="Foster-Nyarko E."/>
            <person name="Jarju S."/>
            <person name="Secka A."/>
            <person name="Antonio M."/>
            <person name="Oren A."/>
            <person name="Chaudhuri R.R."/>
            <person name="La Ragione R."/>
            <person name="Hildebrand F."/>
            <person name="Pallen M.J."/>
        </authorList>
    </citation>
    <scope>NUCLEOTIDE SEQUENCE</scope>
    <source>
        <strain evidence="6">CHK169-2315</strain>
    </source>
</reference>
<dbReference type="Gene3D" id="1.10.287.110">
    <property type="entry name" value="DnaJ domain"/>
    <property type="match status" value="1"/>
</dbReference>
<feature type="domain" description="J" evidence="5">
    <location>
        <begin position="3"/>
        <end position="72"/>
    </location>
</feature>
<feature type="region of interest" description="Disordered" evidence="3">
    <location>
        <begin position="75"/>
        <end position="96"/>
    </location>
</feature>
<evidence type="ECO:0000313" key="7">
    <source>
        <dbReference type="Proteomes" id="UP000823937"/>
    </source>
</evidence>
<comment type="caution">
    <text evidence="6">The sequence shown here is derived from an EMBL/GenBank/DDBJ whole genome shotgun (WGS) entry which is preliminary data.</text>
</comment>
<keyword evidence="4" id="KW-1133">Transmembrane helix</keyword>
<keyword evidence="1" id="KW-0235">DNA replication</keyword>
<dbReference type="PROSITE" id="PS50076">
    <property type="entry name" value="DNAJ_2"/>
    <property type="match status" value="1"/>
</dbReference>
<dbReference type="EMBL" id="DXHX01000101">
    <property type="protein sequence ID" value="HIV74727.1"/>
    <property type="molecule type" value="Genomic_DNA"/>
</dbReference>
<evidence type="ECO:0000256" key="1">
    <source>
        <dbReference type="ARBA" id="ARBA00022705"/>
    </source>
</evidence>
<keyword evidence="2" id="KW-0346">Stress response</keyword>
<feature type="compositionally biased region" description="Low complexity" evidence="3">
    <location>
        <begin position="82"/>
        <end position="92"/>
    </location>
</feature>
<reference evidence="6" key="2">
    <citation type="submission" date="2021-04" db="EMBL/GenBank/DDBJ databases">
        <authorList>
            <person name="Gilroy R."/>
        </authorList>
    </citation>
    <scope>NUCLEOTIDE SEQUENCE</scope>
    <source>
        <strain evidence="6">CHK169-2315</strain>
    </source>
</reference>
<dbReference type="GO" id="GO:0006260">
    <property type="term" value="P:DNA replication"/>
    <property type="evidence" value="ECO:0007669"/>
    <property type="project" value="UniProtKB-KW"/>
</dbReference>
<evidence type="ECO:0000256" key="2">
    <source>
        <dbReference type="ARBA" id="ARBA00023016"/>
    </source>
</evidence>
<protein>
    <recommendedName>
        <fullName evidence="5">J domain-containing protein</fullName>
    </recommendedName>
</protein>
<dbReference type="Gene3D" id="1.25.40.10">
    <property type="entry name" value="Tetratricopeptide repeat domain"/>
    <property type="match status" value="1"/>
</dbReference>
<accession>A0A9D1TKT6</accession>
<sequence>MINYYEVLGLNMDASANEIQERVIAEINKWRKRVNAPNPQKQREASEMMELMQEIQDTLLDENRRVAYDADLMEQERETNNAQQAQGAQEAQASDHDRHIDELYKRFDFHYDQQNYGDAIEVAKQLVRELPNNPYAWHKLAIANYSWDNFASARYEIEHAISLKENEAHHHYTASVIYHDSTDMNYQERLKRSIEFLNKALSIEPNNVLYRTESARYSFIQGYYQDSINLLENMVKEGTITENGEQILASSYVKKVQNECATQVNYSNGGHEFYFTSKDLIHTALQTLGHALNFAKDNETRNDVLHLHQLAEGSLKYTYNFKFLILIIIGAIWFLNALGDFSIIAMAISGGLTYLGWVKFRQPIYVKNKKFVDKLPTS</sequence>
<evidence type="ECO:0000256" key="3">
    <source>
        <dbReference type="SAM" id="MobiDB-lite"/>
    </source>
</evidence>